<dbReference type="CDD" id="cd01741">
    <property type="entry name" value="GATase1_1"/>
    <property type="match status" value="1"/>
</dbReference>
<accession>A0A921NQK3</accession>
<name>A0A921NQK3_9RHOB</name>
<feature type="region of interest" description="Disordered" evidence="1">
    <location>
        <begin position="224"/>
        <end position="249"/>
    </location>
</feature>
<sequence>MLIGILQTGHAPRSVTEKSGDYPAMFERLLEGHGFSFCTFPVCDGVFPDGPEAADAWLITGSRHGVYEAHSWIPPLEALIRRIHASDMPLVGICFGHQIIAQALGGKVEKFAGGWSVGRRAYDWQGQSVFLNAWHQDQVVRPPDGARTLASGAICAHAALACGPHTLTIQPHPEFDDTVTGTLIETRGPGVVPAPLLDAASADLGHALDRALLAERIADVLKGHPADAPLPRASSLQHGPGPAMRPVDA</sequence>
<proteinExistence type="predicted"/>
<dbReference type="Proteomes" id="UP000698242">
    <property type="component" value="Unassembled WGS sequence"/>
</dbReference>
<dbReference type="EMBL" id="APKE01000010">
    <property type="protein sequence ID" value="KAF0677001.1"/>
    <property type="molecule type" value="Genomic_DNA"/>
</dbReference>
<dbReference type="GO" id="GO:0005829">
    <property type="term" value="C:cytosol"/>
    <property type="evidence" value="ECO:0007669"/>
    <property type="project" value="TreeGrafter"/>
</dbReference>
<dbReference type="GO" id="GO:0003922">
    <property type="term" value="F:GMP synthase (glutamine-hydrolyzing) activity"/>
    <property type="evidence" value="ECO:0007669"/>
    <property type="project" value="UniProtKB-EC"/>
</dbReference>
<feature type="domain" description="Glutamine amidotransferase" evidence="2">
    <location>
        <begin position="77"/>
        <end position="182"/>
    </location>
</feature>
<dbReference type="EC" id="6.3.5.2" evidence="3"/>
<dbReference type="InterPro" id="IPR044992">
    <property type="entry name" value="ChyE-like"/>
</dbReference>
<evidence type="ECO:0000313" key="4">
    <source>
        <dbReference type="Proteomes" id="UP000698242"/>
    </source>
</evidence>
<dbReference type="OrthoDB" id="7365442at2"/>
<dbReference type="PANTHER" id="PTHR42695">
    <property type="entry name" value="GLUTAMINE AMIDOTRANSFERASE YLR126C-RELATED"/>
    <property type="match status" value="1"/>
</dbReference>
<dbReference type="InterPro" id="IPR029062">
    <property type="entry name" value="Class_I_gatase-like"/>
</dbReference>
<gene>
    <name evidence="3" type="ORF">PMES_00798</name>
</gene>
<dbReference type="Gene3D" id="3.40.50.880">
    <property type="match status" value="1"/>
</dbReference>
<organism evidence="3 4">
    <name type="scientific">Profundibacterium mesophilum KAUST100406-0324</name>
    <dbReference type="NCBI Taxonomy" id="1037889"/>
    <lineage>
        <taxon>Bacteria</taxon>
        <taxon>Pseudomonadati</taxon>
        <taxon>Pseudomonadota</taxon>
        <taxon>Alphaproteobacteria</taxon>
        <taxon>Rhodobacterales</taxon>
        <taxon>Roseobacteraceae</taxon>
        <taxon>Profundibacterium</taxon>
    </lineage>
</organism>
<dbReference type="PANTHER" id="PTHR42695:SF5">
    <property type="entry name" value="GLUTAMINE AMIDOTRANSFERASE YLR126C-RELATED"/>
    <property type="match status" value="1"/>
</dbReference>
<dbReference type="Pfam" id="PF00117">
    <property type="entry name" value="GATase"/>
    <property type="match status" value="1"/>
</dbReference>
<keyword evidence="3" id="KW-0436">Ligase</keyword>
<dbReference type="AlphaFoldDB" id="A0A921NQK3"/>
<evidence type="ECO:0000259" key="2">
    <source>
        <dbReference type="Pfam" id="PF00117"/>
    </source>
</evidence>
<dbReference type="PROSITE" id="PS51273">
    <property type="entry name" value="GATASE_TYPE_1"/>
    <property type="match status" value="1"/>
</dbReference>
<comment type="caution">
    <text evidence="3">The sequence shown here is derived from an EMBL/GenBank/DDBJ whole genome shotgun (WGS) entry which is preliminary data.</text>
</comment>
<dbReference type="SUPFAM" id="SSF52317">
    <property type="entry name" value="Class I glutamine amidotransferase-like"/>
    <property type="match status" value="1"/>
</dbReference>
<evidence type="ECO:0000256" key="1">
    <source>
        <dbReference type="SAM" id="MobiDB-lite"/>
    </source>
</evidence>
<reference evidence="3" key="1">
    <citation type="submission" date="2013-03" db="EMBL/GenBank/DDBJ databases">
        <title>Genome Sequence of the Profundibacterium mesophilum strain KAUST100406-0324T from Red Sea, a novel genus in the family Rhodobacteraceae.</title>
        <authorList>
            <person name="Essack M."/>
            <person name="Alam I."/>
            <person name="Lafi F."/>
            <person name="Alawi W."/>
            <person name="Kamanu F."/>
            <person name="Al-Suwailem A."/>
            <person name="Lee O.O."/>
            <person name="Xu Y."/>
            <person name="Bajic V."/>
            <person name="Qian P.-Y."/>
            <person name="Archer J."/>
        </authorList>
    </citation>
    <scope>NUCLEOTIDE SEQUENCE</scope>
    <source>
        <strain evidence="3">KAUST100406-0324</strain>
    </source>
</reference>
<dbReference type="InterPro" id="IPR017926">
    <property type="entry name" value="GATASE"/>
</dbReference>
<protein>
    <submittedName>
        <fullName evidence="3">GMP synthase</fullName>
        <ecNumber evidence="3">6.3.5.2</ecNumber>
    </submittedName>
</protein>
<dbReference type="RefSeq" id="WP_159964211.1">
    <property type="nucleotide sequence ID" value="NZ_APKE01000010.1"/>
</dbReference>
<evidence type="ECO:0000313" key="3">
    <source>
        <dbReference type="EMBL" id="KAF0677001.1"/>
    </source>
</evidence>
<keyword evidence="4" id="KW-1185">Reference proteome</keyword>